<keyword evidence="3" id="KW-1185">Reference proteome</keyword>
<evidence type="ECO:0000313" key="2">
    <source>
        <dbReference type="EMBL" id="KMW56464.1"/>
    </source>
</evidence>
<dbReference type="PATRIC" id="fig|1675527.3.peg.1504"/>
<dbReference type="GO" id="GO:0004497">
    <property type="term" value="F:monooxygenase activity"/>
    <property type="evidence" value="ECO:0007669"/>
    <property type="project" value="UniProtKB-KW"/>
</dbReference>
<dbReference type="InterPro" id="IPR000960">
    <property type="entry name" value="Flavin_mOase"/>
</dbReference>
<keyword evidence="1" id="KW-0560">Oxidoreductase</keyword>
<evidence type="ECO:0000256" key="1">
    <source>
        <dbReference type="ARBA" id="ARBA00023002"/>
    </source>
</evidence>
<dbReference type="GO" id="GO:0050660">
    <property type="term" value="F:flavin adenine dinucleotide binding"/>
    <property type="evidence" value="ECO:0007669"/>
    <property type="project" value="InterPro"/>
</dbReference>
<dbReference type="SUPFAM" id="SSF51905">
    <property type="entry name" value="FAD/NAD(P)-binding domain"/>
    <property type="match status" value="2"/>
</dbReference>
<dbReference type="GO" id="GO:0005829">
    <property type="term" value="C:cytosol"/>
    <property type="evidence" value="ECO:0007669"/>
    <property type="project" value="TreeGrafter"/>
</dbReference>
<dbReference type="GO" id="GO:0050661">
    <property type="term" value="F:NADP binding"/>
    <property type="evidence" value="ECO:0007669"/>
    <property type="project" value="InterPro"/>
</dbReference>
<evidence type="ECO:0000313" key="3">
    <source>
        <dbReference type="Proteomes" id="UP000037178"/>
    </source>
</evidence>
<organism evidence="2 3">
    <name type="scientific">Candidatus Rhodobacter oscarellae</name>
    <dbReference type="NCBI Taxonomy" id="1675527"/>
    <lineage>
        <taxon>Bacteria</taxon>
        <taxon>Pseudomonadati</taxon>
        <taxon>Pseudomonadota</taxon>
        <taxon>Alphaproteobacteria</taxon>
        <taxon>Rhodobacterales</taxon>
        <taxon>Rhodobacter group</taxon>
        <taxon>Rhodobacter</taxon>
    </lineage>
</organism>
<proteinExistence type="predicted"/>
<name>A0A0J9E3Q5_9RHOB</name>
<comment type="caution">
    <text evidence="2">The sequence shown here is derived from an EMBL/GenBank/DDBJ whole genome shotgun (WGS) entry which is preliminary data.</text>
</comment>
<dbReference type="InterPro" id="IPR050982">
    <property type="entry name" value="Auxin_biosynth/cation_transpt"/>
</dbReference>
<protein>
    <submittedName>
        <fullName evidence="2">Putative monooxygenase</fullName>
    </submittedName>
</protein>
<dbReference type="PANTHER" id="PTHR43539:SF78">
    <property type="entry name" value="FLAVIN-CONTAINING MONOOXYGENASE"/>
    <property type="match status" value="1"/>
</dbReference>
<dbReference type="PIRSF" id="PIRSF000332">
    <property type="entry name" value="FMO"/>
    <property type="match status" value="1"/>
</dbReference>
<dbReference type="STRING" id="1675527.AIOL_001418"/>
<dbReference type="AlphaFoldDB" id="A0A0J9E3Q5"/>
<gene>
    <name evidence="2" type="ORF">AIOL_001418</name>
</gene>
<reference evidence="2 3" key="1">
    <citation type="submission" date="2015-06" db="EMBL/GenBank/DDBJ databases">
        <title>Draft genome sequence of an Alphaproteobacteria species associated to the Mediterranean sponge Oscarella lobularis.</title>
        <authorList>
            <person name="Jourda C."/>
            <person name="Santini S."/>
            <person name="Claverie J.-M."/>
        </authorList>
    </citation>
    <scope>NUCLEOTIDE SEQUENCE [LARGE SCALE GENOMIC DNA]</scope>
    <source>
        <strain evidence="2">IGS</strain>
    </source>
</reference>
<keyword evidence="2" id="KW-0503">Monooxygenase</keyword>
<sequence>MVIGAGPAGLACAACLKDQGAEVEILERADCVGSSWHGHYDRLHLHTVRQRSGLPRMAMPARFGKFPSRVQMIEYLESYAAHFGLEPRFGVSVAAARPSGDTWCVTHSAGETFADAVVFATGLNGTPFRAPLPGLESFPGPVLHSSDYKGPTAFAGQRVLVVGFGNSGGDIALDLAENGAHPILSVRGPVNILPHDLFGVPITSLGGLRKVLPYRWADAITAPILRAKIGRPEDYGLQSAGKGPAAQVIEDGRVPLIDIGTLGAIRAGKIETRPGIERSDGAEVSFGDGRADVVDAILLATGYRVDLRDMLPDTPQALDAAGRPRASGAPGPMPGLYFCSYRASADGQLRQTGIEAQAIADAVIGA</sequence>
<dbReference type="InterPro" id="IPR036188">
    <property type="entry name" value="FAD/NAD-bd_sf"/>
</dbReference>
<dbReference type="Proteomes" id="UP000037178">
    <property type="component" value="Unassembled WGS sequence"/>
</dbReference>
<dbReference type="EMBL" id="LFTY01000002">
    <property type="protein sequence ID" value="KMW56464.1"/>
    <property type="molecule type" value="Genomic_DNA"/>
</dbReference>
<accession>A0A0J9E3Q5</accession>
<dbReference type="PANTHER" id="PTHR43539">
    <property type="entry name" value="FLAVIN-BINDING MONOOXYGENASE-LIKE PROTEIN (AFU_ORTHOLOGUE AFUA_4G09220)"/>
    <property type="match status" value="1"/>
</dbReference>
<dbReference type="Gene3D" id="3.50.50.60">
    <property type="entry name" value="FAD/NAD(P)-binding domain"/>
    <property type="match status" value="1"/>
</dbReference>
<dbReference type="Pfam" id="PF13738">
    <property type="entry name" value="Pyr_redox_3"/>
    <property type="match status" value="1"/>
</dbReference>